<organism evidence="1 2">
    <name type="scientific">Elizabethkingia anophelis</name>
    <dbReference type="NCBI Taxonomy" id="1117645"/>
    <lineage>
        <taxon>Bacteria</taxon>
        <taxon>Pseudomonadati</taxon>
        <taxon>Bacteroidota</taxon>
        <taxon>Flavobacteriia</taxon>
        <taxon>Flavobacteriales</taxon>
        <taxon>Weeksellaceae</taxon>
        <taxon>Elizabethkingia</taxon>
    </lineage>
</organism>
<dbReference type="EMBL" id="CP016374">
    <property type="protein sequence ID" value="AQX02755.1"/>
    <property type="molecule type" value="Genomic_DNA"/>
</dbReference>
<accession>A0AAU8UXI4</accession>
<sequence length="531" mass="57760">MNTMSNKFTSYFRTISVGITLSTALFFQSCSNRETATEEVGSGEQAQLMVNIEGIMQEVSTDPQAGTKAAGGFATIQAPKEINFTESIKAATSVTQQPMDQNTGRSIHNAVAATVQLPTQPMTKDYTYRVVMYNVDGSFHSATNFVAGTPGSIEVSKGQKYKWIAYSYNNNAAIPAITDNQNPTIATAVDKDLLYASGEVTIGTSPQGEQLTQPLPITFEHKMSKISLAINARGMNATIDNIAVVMRTPVSFNQGILDLKTGAMQANGSVNYATGDPITFQNSAVYGSAVKEAFFYTTQSTGALNVNLKHNVIDVSIEGVSESLIGSGQTVTTDFAATPAPGKNTNLNVNLYKIGGTIGGVTWATGNLYYDYGSGQQKIRPNDITRWSGTTYTETDYWLGRALTPENNATPNQVDPCTKVFPENTWRLPTYDEFNMLVGRAGNGDTQYIGNAVSFAADNGKRVRFNPDGRTHRIPPFTGENVNGYYWTSTVRTAPHVFYHFKTGGRANNVEMEGFLQLDNDKLNIRCVRNK</sequence>
<evidence type="ECO:0000313" key="1">
    <source>
        <dbReference type="EMBL" id="AQX02755.1"/>
    </source>
</evidence>
<gene>
    <name evidence="1" type="ORF">BBD32_15460</name>
</gene>
<proteinExistence type="predicted"/>
<evidence type="ECO:0008006" key="3">
    <source>
        <dbReference type="Google" id="ProtNLM"/>
    </source>
</evidence>
<evidence type="ECO:0000313" key="2">
    <source>
        <dbReference type="Proteomes" id="UP000190848"/>
    </source>
</evidence>
<dbReference type="PROSITE" id="PS51257">
    <property type="entry name" value="PROKAR_LIPOPROTEIN"/>
    <property type="match status" value="1"/>
</dbReference>
<reference evidence="1 2" key="1">
    <citation type="submission" date="2016-07" db="EMBL/GenBank/DDBJ databases">
        <title>Revisiting the taxonomy of the Elizabethkingia Genus using Whole-Genome Sequencing, Optical Mapping, and MALDI-TOF, along with proposal of three novel Elizabethkingia species: Elizabethkingia bruuniana sp. nov., Elizabethkingia ursingii sp. nov., and Elizabethkingia occulta sp. nov.</title>
        <authorList>
            <person name="Nicholson A.C."/>
        </authorList>
    </citation>
    <scope>NUCLEOTIDE SEQUENCE [LARGE SCALE GENOMIC DNA]</scope>
    <source>
        <strain evidence="1 2">F3201</strain>
    </source>
</reference>
<dbReference type="AlphaFoldDB" id="A0AAU8UXI4"/>
<protein>
    <recommendedName>
        <fullName evidence="3">Fibrobacter succinogenes major paralogous domain-containing protein</fullName>
    </recommendedName>
</protein>
<dbReference type="Proteomes" id="UP000190848">
    <property type="component" value="Chromosome"/>
</dbReference>
<name>A0AAU8UXI4_9FLAO</name>